<keyword evidence="5" id="KW-0812">Transmembrane</keyword>
<comment type="subcellular location">
    <subcellularLocation>
        <location evidence="1">Cell outer membrane</location>
    </subcellularLocation>
</comment>
<evidence type="ECO:0000313" key="8">
    <source>
        <dbReference type="Proteomes" id="UP000521017"/>
    </source>
</evidence>
<evidence type="ECO:0000256" key="4">
    <source>
        <dbReference type="PROSITE-ProRule" id="PRU00473"/>
    </source>
</evidence>
<dbReference type="Gene3D" id="3.30.1330.60">
    <property type="entry name" value="OmpA-like domain"/>
    <property type="match status" value="1"/>
</dbReference>
<dbReference type="PANTHER" id="PTHR30329:SF21">
    <property type="entry name" value="LIPOPROTEIN YIAD-RELATED"/>
    <property type="match status" value="1"/>
</dbReference>
<dbReference type="InterPro" id="IPR009282">
    <property type="entry name" value="DUF937"/>
</dbReference>
<evidence type="ECO:0000256" key="5">
    <source>
        <dbReference type="SAM" id="Phobius"/>
    </source>
</evidence>
<dbReference type="GO" id="GO:0009279">
    <property type="term" value="C:cell outer membrane"/>
    <property type="evidence" value="ECO:0007669"/>
    <property type="project" value="UniProtKB-SubCell"/>
</dbReference>
<gene>
    <name evidence="7" type="ORF">HDF25_000156</name>
</gene>
<keyword evidence="2 4" id="KW-0472">Membrane</keyword>
<dbReference type="Proteomes" id="UP000521017">
    <property type="component" value="Unassembled WGS sequence"/>
</dbReference>
<organism evidence="7 8">
    <name type="scientific">Pedobacter cryoconitis</name>
    <dbReference type="NCBI Taxonomy" id="188932"/>
    <lineage>
        <taxon>Bacteria</taxon>
        <taxon>Pseudomonadati</taxon>
        <taxon>Bacteroidota</taxon>
        <taxon>Sphingobacteriia</taxon>
        <taxon>Sphingobacteriales</taxon>
        <taxon>Sphingobacteriaceae</taxon>
        <taxon>Pedobacter</taxon>
    </lineage>
</organism>
<evidence type="ECO:0000256" key="3">
    <source>
        <dbReference type="ARBA" id="ARBA00023237"/>
    </source>
</evidence>
<comment type="caution">
    <text evidence="7">The sequence shown here is derived from an EMBL/GenBank/DDBJ whole genome shotgun (WGS) entry which is preliminary data.</text>
</comment>
<dbReference type="InterPro" id="IPR050330">
    <property type="entry name" value="Bact_OuterMem_StrucFunc"/>
</dbReference>
<dbReference type="InterPro" id="IPR036737">
    <property type="entry name" value="OmpA-like_sf"/>
</dbReference>
<dbReference type="AlphaFoldDB" id="A0A7X0MG74"/>
<feature type="domain" description="OmpA-like" evidence="6">
    <location>
        <begin position="320"/>
        <end position="436"/>
    </location>
</feature>
<dbReference type="CDD" id="cd07185">
    <property type="entry name" value="OmpA_C-like"/>
    <property type="match status" value="1"/>
</dbReference>
<evidence type="ECO:0000256" key="2">
    <source>
        <dbReference type="ARBA" id="ARBA00023136"/>
    </source>
</evidence>
<dbReference type="EMBL" id="JACHCC010000001">
    <property type="protein sequence ID" value="MBB6498032.1"/>
    <property type="molecule type" value="Genomic_DNA"/>
</dbReference>
<accession>A0A7X0MG74</accession>
<dbReference type="InterPro" id="IPR006664">
    <property type="entry name" value="OMP_bac"/>
</dbReference>
<dbReference type="PANTHER" id="PTHR30329">
    <property type="entry name" value="STATOR ELEMENT OF FLAGELLAR MOTOR COMPLEX"/>
    <property type="match status" value="1"/>
</dbReference>
<protein>
    <submittedName>
        <fullName evidence="7">Outer membrane protein OmpA-like peptidoglycan-associated protein</fullName>
    </submittedName>
</protein>
<sequence length="436" mass="45803">MNLIEMLKGELSEPLISSLSQKAGVSEDQVKTGFAAGIPAVLAGILKNGAAPGVLDKILPGAGSKTEDVLNSDGDSLLEKGKSMLGGLLGSHASDLTDSVSASSGLSTDKAAGLMAMIVPVITGFVAKIMSGNGWSISDLLGKIFANKADISASLPQGLGDSLGLANLKLPDVNIPKVEVPKVEIPKVEVPKVPPVSYGTVQEPKSGGGSLKWIIIVLVILAAIWWLLGRTGCNKTNGTHMTDSLSSKVDSLGGKVDSATGAVKAAAGVVAGKLNEAGDFVRDLGASQVKKLPDGTEINIGENSVESRLISFIEDKNKPVDKTTWFTFDRLYFETGKSILKAESQEQLKNIAAILKAYPNVHLKLGGYTDNTGDAAVNKKISNERANSAMQELLKLNVDAKRLEAEGYGQDHPIASNDTPEGRAQNRRIDIRVTQK</sequence>
<dbReference type="Pfam" id="PF00691">
    <property type="entry name" value="OmpA"/>
    <property type="match status" value="1"/>
</dbReference>
<dbReference type="PROSITE" id="PS51123">
    <property type="entry name" value="OMPA_2"/>
    <property type="match status" value="1"/>
</dbReference>
<dbReference type="RefSeq" id="WP_221450825.1">
    <property type="nucleotide sequence ID" value="NZ_JACHCC010000001.1"/>
</dbReference>
<proteinExistence type="predicted"/>
<dbReference type="InterPro" id="IPR006665">
    <property type="entry name" value="OmpA-like"/>
</dbReference>
<keyword evidence="3" id="KW-0998">Cell outer membrane</keyword>
<dbReference type="Pfam" id="PF06078">
    <property type="entry name" value="DUF937"/>
    <property type="match status" value="1"/>
</dbReference>
<reference evidence="7 8" key="1">
    <citation type="submission" date="2020-08" db="EMBL/GenBank/DDBJ databases">
        <title>Genomic Encyclopedia of Type Strains, Phase IV (KMG-V): Genome sequencing to study the core and pangenomes of soil and plant-associated prokaryotes.</title>
        <authorList>
            <person name="Whitman W."/>
        </authorList>
    </citation>
    <scope>NUCLEOTIDE SEQUENCE [LARGE SCALE GENOMIC DNA]</scope>
    <source>
        <strain evidence="7 8">M2T3</strain>
    </source>
</reference>
<evidence type="ECO:0000313" key="7">
    <source>
        <dbReference type="EMBL" id="MBB6498032.1"/>
    </source>
</evidence>
<dbReference type="PRINTS" id="PR01021">
    <property type="entry name" value="OMPADOMAIN"/>
</dbReference>
<name>A0A7X0MG74_9SPHI</name>
<dbReference type="SUPFAM" id="SSF103088">
    <property type="entry name" value="OmpA-like"/>
    <property type="match status" value="1"/>
</dbReference>
<evidence type="ECO:0000256" key="1">
    <source>
        <dbReference type="ARBA" id="ARBA00004442"/>
    </source>
</evidence>
<evidence type="ECO:0000259" key="6">
    <source>
        <dbReference type="PROSITE" id="PS51123"/>
    </source>
</evidence>
<feature type="transmembrane region" description="Helical" evidence="5">
    <location>
        <begin position="210"/>
        <end position="228"/>
    </location>
</feature>
<keyword evidence="5" id="KW-1133">Transmembrane helix</keyword>